<dbReference type="Gene3D" id="1.20.58.70">
    <property type="match status" value="1"/>
</dbReference>
<evidence type="ECO:0000313" key="8">
    <source>
        <dbReference type="Ensembl" id="ENSTMTP00000009580.1"/>
    </source>
</evidence>
<dbReference type="AlphaFoldDB" id="A0A674IL21"/>
<evidence type="ECO:0000256" key="1">
    <source>
        <dbReference type="ARBA" id="ARBA00004173"/>
    </source>
</evidence>
<evidence type="ECO:0000256" key="3">
    <source>
        <dbReference type="ARBA" id="ARBA00022946"/>
    </source>
</evidence>
<dbReference type="InterPro" id="IPR015142">
    <property type="entry name" value="Smac_DIABLO"/>
</dbReference>
<organism evidence="8 9">
    <name type="scientific">Terrapene triunguis</name>
    <name type="common">Three-toed box turtle</name>
    <dbReference type="NCBI Taxonomy" id="2587831"/>
    <lineage>
        <taxon>Eukaryota</taxon>
        <taxon>Metazoa</taxon>
        <taxon>Chordata</taxon>
        <taxon>Craniata</taxon>
        <taxon>Vertebrata</taxon>
        <taxon>Euteleostomi</taxon>
        <taxon>Archelosauria</taxon>
        <taxon>Testudinata</taxon>
        <taxon>Testudines</taxon>
        <taxon>Cryptodira</taxon>
        <taxon>Durocryptodira</taxon>
        <taxon>Testudinoidea</taxon>
        <taxon>Emydidae</taxon>
        <taxon>Terrapene</taxon>
    </lineage>
</organism>
<reference evidence="8" key="2">
    <citation type="submission" date="2025-09" db="UniProtKB">
        <authorList>
            <consortium name="Ensembl"/>
        </authorList>
    </citation>
    <scope>IDENTIFICATION</scope>
</reference>
<dbReference type="InParanoid" id="A0A674IL21"/>
<comment type="similarity">
    <text evidence="6">Belongs to the Smac/DIABLO protein family.</text>
</comment>
<sequence>MCGWWLWGCCALLRQDIPVLVNARRCYFSGLSGPWNKVGFGVALCAVPINGTIGKHEPTSLSHEALIRKAVLLVLVLFSLKKTYVLTEALTEYTKAGHTLVCFYQQYTELLGKMNSKEVDAVWQVIIGARVVLTPKQQEFLKLESTLGVPWGKGERAIWTEEEGLYLQ</sequence>
<dbReference type="Ensembl" id="ENSTMTT00000009906.1">
    <property type="protein sequence ID" value="ENSTMTP00000009580.1"/>
    <property type="gene ID" value="ENSTMTG00000006961.1"/>
</dbReference>
<reference evidence="8" key="1">
    <citation type="submission" date="2025-08" db="UniProtKB">
        <authorList>
            <consortium name="Ensembl"/>
        </authorList>
    </citation>
    <scope>IDENTIFICATION</scope>
</reference>
<comment type="subcellular location">
    <subcellularLocation>
        <location evidence="1">Mitochondrion</location>
    </subcellularLocation>
</comment>
<keyword evidence="7" id="KW-0732">Signal</keyword>
<accession>A0A674IL21</accession>
<dbReference type="PANTHER" id="PTHR32247:SF3">
    <property type="entry name" value="DIABLO IAP-BINDING MITOCHONDRIAL PROTEIN"/>
    <property type="match status" value="1"/>
</dbReference>
<dbReference type="GO" id="GO:0005739">
    <property type="term" value="C:mitochondrion"/>
    <property type="evidence" value="ECO:0007669"/>
    <property type="project" value="UniProtKB-SubCell"/>
</dbReference>
<dbReference type="Pfam" id="PF09057">
    <property type="entry name" value="Smac_DIABLO"/>
    <property type="match status" value="1"/>
</dbReference>
<keyword evidence="4" id="KW-0496">Mitochondrion</keyword>
<evidence type="ECO:0000313" key="9">
    <source>
        <dbReference type="Proteomes" id="UP000472274"/>
    </source>
</evidence>
<dbReference type="Proteomes" id="UP000472274">
    <property type="component" value="Unplaced"/>
</dbReference>
<name>A0A674IL21_9SAUR</name>
<keyword evidence="2" id="KW-0053">Apoptosis</keyword>
<evidence type="ECO:0000256" key="2">
    <source>
        <dbReference type="ARBA" id="ARBA00022703"/>
    </source>
</evidence>
<keyword evidence="9" id="KW-1185">Reference proteome</keyword>
<keyword evidence="3" id="KW-0809">Transit peptide</keyword>
<dbReference type="GeneTree" id="ENSGT00390000007237"/>
<evidence type="ECO:0000256" key="7">
    <source>
        <dbReference type="SAM" id="SignalP"/>
    </source>
</evidence>
<dbReference type="PANTHER" id="PTHR32247">
    <property type="entry name" value="DIABLO HOMOLOG, MITOCHONDRIAL"/>
    <property type="match status" value="1"/>
</dbReference>
<dbReference type="SUPFAM" id="SSF46984">
    <property type="entry name" value="Smac/diablo"/>
    <property type="match status" value="1"/>
</dbReference>
<dbReference type="InterPro" id="IPR009062">
    <property type="entry name" value="Smac/DIABLO-like_sf"/>
</dbReference>
<feature type="chain" id="PRO_5025373860" description="Direct IAP-binding protein with low pI" evidence="7">
    <location>
        <begin position="24"/>
        <end position="168"/>
    </location>
</feature>
<proteinExistence type="inferred from homology"/>
<evidence type="ECO:0000256" key="5">
    <source>
        <dbReference type="ARBA" id="ARBA00033049"/>
    </source>
</evidence>
<protein>
    <recommendedName>
        <fullName evidence="5">Direct IAP-binding protein with low pI</fullName>
    </recommendedName>
</protein>
<feature type="signal peptide" evidence="7">
    <location>
        <begin position="1"/>
        <end position="23"/>
    </location>
</feature>
<evidence type="ECO:0000256" key="6">
    <source>
        <dbReference type="ARBA" id="ARBA00046319"/>
    </source>
</evidence>
<dbReference type="GO" id="GO:0051402">
    <property type="term" value="P:neuron apoptotic process"/>
    <property type="evidence" value="ECO:0007669"/>
    <property type="project" value="TreeGrafter"/>
</dbReference>
<evidence type="ECO:0000256" key="4">
    <source>
        <dbReference type="ARBA" id="ARBA00023128"/>
    </source>
</evidence>
<dbReference type="GO" id="GO:0008631">
    <property type="term" value="P:intrinsic apoptotic signaling pathway in response to oxidative stress"/>
    <property type="evidence" value="ECO:0007669"/>
    <property type="project" value="TreeGrafter"/>
</dbReference>